<gene>
    <name evidence="2" type="ORF">GCM10010170_086080</name>
</gene>
<dbReference type="RefSeq" id="WP_344618443.1">
    <property type="nucleotide sequence ID" value="NZ_BAAARV010000086.1"/>
</dbReference>
<reference evidence="2 3" key="1">
    <citation type="journal article" date="2019" name="Int. J. Syst. Evol. Microbiol.">
        <title>The Global Catalogue of Microorganisms (GCM) 10K type strain sequencing project: providing services to taxonomists for standard genome sequencing and annotation.</title>
        <authorList>
            <consortium name="The Broad Institute Genomics Platform"/>
            <consortium name="The Broad Institute Genome Sequencing Center for Infectious Disease"/>
            <person name="Wu L."/>
            <person name="Ma J."/>
        </authorList>
    </citation>
    <scope>NUCLEOTIDE SEQUENCE [LARGE SCALE GENOMIC DNA]</scope>
    <source>
        <strain evidence="2 3">JCM 3272</strain>
    </source>
</reference>
<keyword evidence="1" id="KW-0812">Transmembrane</keyword>
<evidence type="ECO:0000313" key="2">
    <source>
        <dbReference type="EMBL" id="GAA2379421.1"/>
    </source>
</evidence>
<sequence length="124" mass="13327">MTTPAEPAAPQAKPGKRRQITILVGLVVLLGVLLGAAWFFNRDAALNAKVGDCLHQVGSDELKIVQCDSTDADFSVLGKVGDKDQSEATSPFSTVCQQWSDTTNTYWQGEKGKKGDVLCLKTTK</sequence>
<proteinExistence type="predicted"/>
<organism evidence="2 3">
    <name type="scientific">Dactylosporangium salmoneum</name>
    <dbReference type="NCBI Taxonomy" id="53361"/>
    <lineage>
        <taxon>Bacteria</taxon>
        <taxon>Bacillati</taxon>
        <taxon>Actinomycetota</taxon>
        <taxon>Actinomycetes</taxon>
        <taxon>Micromonosporales</taxon>
        <taxon>Micromonosporaceae</taxon>
        <taxon>Dactylosporangium</taxon>
    </lineage>
</organism>
<evidence type="ECO:0000256" key="1">
    <source>
        <dbReference type="SAM" id="Phobius"/>
    </source>
</evidence>
<dbReference type="EMBL" id="BAAARV010000086">
    <property type="protein sequence ID" value="GAA2379421.1"/>
    <property type="molecule type" value="Genomic_DNA"/>
</dbReference>
<keyword evidence="3" id="KW-1185">Reference proteome</keyword>
<dbReference type="Proteomes" id="UP001501444">
    <property type="component" value="Unassembled WGS sequence"/>
</dbReference>
<keyword evidence="1" id="KW-1133">Transmembrane helix</keyword>
<evidence type="ECO:0000313" key="3">
    <source>
        <dbReference type="Proteomes" id="UP001501444"/>
    </source>
</evidence>
<feature type="transmembrane region" description="Helical" evidence="1">
    <location>
        <begin position="20"/>
        <end position="40"/>
    </location>
</feature>
<keyword evidence="1" id="KW-0472">Membrane</keyword>
<name>A0ABN3HG81_9ACTN</name>
<comment type="caution">
    <text evidence="2">The sequence shown here is derived from an EMBL/GenBank/DDBJ whole genome shotgun (WGS) entry which is preliminary data.</text>
</comment>
<accession>A0ABN3HG81</accession>
<protein>
    <submittedName>
        <fullName evidence="2">Uncharacterized protein</fullName>
    </submittedName>
</protein>